<evidence type="ECO:0000256" key="1">
    <source>
        <dbReference type="ARBA" id="ARBA00005417"/>
    </source>
</evidence>
<comment type="similarity">
    <text evidence="1">Belongs to the ABC transporter superfamily.</text>
</comment>
<dbReference type="NCBIfam" id="TIGR01727">
    <property type="entry name" value="oligo_HPY"/>
    <property type="match status" value="1"/>
</dbReference>
<accession>A0A1T5LJX0</accession>
<evidence type="ECO:0000256" key="3">
    <source>
        <dbReference type="ARBA" id="ARBA00022741"/>
    </source>
</evidence>
<keyword evidence="8" id="KW-1185">Reference proteome</keyword>
<dbReference type="InterPro" id="IPR050319">
    <property type="entry name" value="ABC_transp_ATP-bind"/>
</dbReference>
<dbReference type="GO" id="GO:0016887">
    <property type="term" value="F:ATP hydrolysis activity"/>
    <property type="evidence" value="ECO:0007669"/>
    <property type="project" value="InterPro"/>
</dbReference>
<dbReference type="InterPro" id="IPR013563">
    <property type="entry name" value="Oligopep_ABC_C"/>
</dbReference>
<dbReference type="InterPro" id="IPR003439">
    <property type="entry name" value="ABC_transporter-like_ATP-bd"/>
</dbReference>
<dbReference type="STRING" id="36842.SAMN02194393_02947"/>
<keyword evidence="3" id="KW-0547">Nucleotide-binding</keyword>
<dbReference type="Pfam" id="PF08352">
    <property type="entry name" value="oligo_HPY"/>
    <property type="match status" value="1"/>
</dbReference>
<proteinExistence type="inferred from homology"/>
<organism evidence="7 8">
    <name type="scientific">Maledivibacter halophilus</name>
    <dbReference type="NCBI Taxonomy" id="36842"/>
    <lineage>
        <taxon>Bacteria</taxon>
        <taxon>Bacillati</taxon>
        <taxon>Bacillota</taxon>
        <taxon>Clostridia</taxon>
        <taxon>Peptostreptococcales</taxon>
        <taxon>Caminicellaceae</taxon>
        <taxon>Maledivibacter</taxon>
    </lineage>
</organism>
<feature type="domain" description="ABC transporter" evidence="5">
    <location>
        <begin position="4"/>
        <end position="48"/>
    </location>
</feature>
<keyword evidence="2" id="KW-0813">Transport</keyword>
<evidence type="ECO:0000256" key="2">
    <source>
        <dbReference type="ARBA" id="ARBA00022448"/>
    </source>
</evidence>
<sequence length="191" mass="21985">MDLLERVGLDKEYYHRFPHQFSGGQRQRIGIARALALDPEIIVADEPVSALDVSVQAQIINLFKDLQDEFGFTYVFIAHDLSVVKYLSDRIAVMYLGEIVEICKKEELFSNPLHPYTQALISAIPIPNPRHKEERIILKGDIPSPVNPPKGCRFHNRCFKCMKICKKLQPKVKEINGHKVKCHLYMMKEGR</sequence>
<dbReference type="Proteomes" id="UP000190285">
    <property type="component" value="Unassembled WGS sequence"/>
</dbReference>
<dbReference type="GO" id="GO:0005524">
    <property type="term" value="F:ATP binding"/>
    <property type="evidence" value="ECO:0007669"/>
    <property type="project" value="UniProtKB-KW"/>
</dbReference>
<name>A0A1T5LJX0_9FIRM</name>
<keyword evidence="4 7" id="KW-0067">ATP-binding</keyword>
<evidence type="ECO:0000313" key="8">
    <source>
        <dbReference type="Proteomes" id="UP000190285"/>
    </source>
</evidence>
<evidence type="ECO:0000259" key="6">
    <source>
        <dbReference type="Pfam" id="PF08352"/>
    </source>
</evidence>
<evidence type="ECO:0000259" key="5">
    <source>
        <dbReference type="Pfam" id="PF00005"/>
    </source>
</evidence>
<dbReference type="AlphaFoldDB" id="A0A1T5LJX0"/>
<dbReference type="EMBL" id="FUZT01000007">
    <property type="protein sequence ID" value="SKC76154.1"/>
    <property type="molecule type" value="Genomic_DNA"/>
</dbReference>
<dbReference type="GO" id="GO:0015833">
    <property type="term" value="P:peptide transport"/>
    <property type="evidence" value="ECO:0007669"/>
    <property type="project" value="InterPro"/>
</dbReference>
<evidence type="ECO:0000313" key="7">
    <source>
        <dbReference type="EMBL" id="SKC76154.1"/>
    </source>
</evidence>
<feature type="domain" description="Oligopeptide/dipeptide ABC transporter C-terminal" evidence="6">
    <location>
        <begin position="100"/>
        <end position="165"/>
    </location>
</feature>
<dbReference type="SUPFAM" id="SSF52540">
    <property type="entry name" value="P-loop containing nucleoside triphosphate hydrolases"/>
    <property type="match status" value="1"/>
</dbReference>
<evidence type="ECO:0000256" key="4">
    <source>
        <dbReference type="ARBA" id="ARBA00022840"/>
    </source>
</evidence>
<dbReference type="InterPro" id="IPR027417">
    <property type="entry name" value="P-loop_NTPase"/>
</dbReference>
<dbReference type="Pfam" id="PF00005">
    <property type="entry name" value="ABC_tran"/>
    <property type="match status" value="1"/>
</dbReference>
<gene>
    <name evidence="7" type="ORF">SAMN02194393_02947</name>
</gene>
<dbReference type="Gene3D" id="3.40.50.300">
    <property type="entry name" value="P-loop containing nucleotide triphosphate hydrolases"/>
    <property type="match status" value="1"/>
</dbReference>
<dbReference type="PANTHER" id="PTHR43776:SF7">
    <property type="entry name" value="D,D-DIPEPTIDE TRANSPORT ATP-BINDING PROTEIN DDPF-RELATED"/>
    <property type="match status" value="1"/>
</dbReference>
<dbReference type="PANTHER" id="PTHR43776">
    <property type="entry name" value="TRANSPORT ATP-BINDING PROTEIN"/>
    <property type="match status" value="1"/>
</dbReference>
<reference evidence="7 8" key="1">
    <citation type="submission" date="2017-02" db="EMBL/GenBank/DDBJ databases">
        <authorList>
            <person name="Peterson S.W."/>
        </authorList>
    </citation>
    <scope>NUCLEOTIDE SEQUENCE [LARGE SCALE GENOMIC DNA]</scope>
    <source>
        <strain evidence="7 8">M1</strain>
    </source>
</reference>
<protein>
    <submittedName>
        <fullName evidence="7">Oligopeptide/dipeptide ABC transporter, ATP-binding protein, C-terminal domain-containing protein</fullName>
    </submittedName>
</protein>